<name>A0A6J4UAW0_9BACT</name>
<reference evidence="2" key="1">
    <citation type="submission" date="2020-02" db="EMBL/GenBank/DDBJ databases">
        <authorList>
            <person name="Meier V. D."/>
        </authorList>
    </citation>
    <scope>NUCLEOTIDE SEQUENCE</scope>
    <source>
        <strain evidence="2">AVDCRST_MAG49</strain>
    </source>
</reference>
<evidence type="ECO:0000256" key="1">
    <source>
        <dbReference type="SAM" id="MobiDB-lite"/>
    </source>
</evidence>
<feature type="non-terminal residue" evidence="2">
    <location>
        <position position="48"/>
    </location>
</feature>
<evidence type="ECO:0000313" key="2">
    <source>
        <dbReference type="EMBL" id="CAA9545733.1"/>
    </source>
</evidence>
<dbReference type="EMBL" id="CADCWG010000077">
    <property type="protein sequence ID" value="CAA9545733.1"/>
    <property type="molecule type" value="Genomic_DNA"/>
</dbReference>
<gene>
    <name evidence="2" type="ORF">AVDCRST_MAG49-1214</name>
</gene>
<accession>A0A6J4UAW0</accession>
<organism evidence="2">
    <name type="scientific">uncultured Thermomicrobiales bacterium</name>
    <dbReference type="NCBI Taxonomy" id="1645740"/>
    <lineage>
        <taxon>Bacteria</taxon>
        <taxon>Pseudomonadati</taxon>
        <taxon>Thermomicrobiota</taxon>
        <taxon>Thermomicrobia</taxon>
        <taxon>Thermomicrobiales</taxon>
        <taxon>environmental samples</taxon>
    </lineage>
</organism>
<sequence length="48" mass="5518">APHPRQSGGDRHGVVRWAARRRGRRPAPPPLRSGIRLWRCDWLRTGPV</sequence>
<dbReference type="AlphaFoldDB" id="A0A6J4UAW0"/>
<feature type="region of interest" description="Disordered" evidence="1">
    <location>
        <begin position="1"/>
        <end position="30"/>
    </location>
</feature>
<feature type="non-terminal residue" evidence="2">
    <location>
        <position position="1"/>
    </location>
</feature>
<proteinExistence type="predicted"/>
<protein>
    <submittedName>
        <fullName evidence="2">Uncharacterized protein</fullName>
    </submittedName>
</protein>